<accession>A0A1H4K2W9</accession>
<keyword evidence="1" id="KW-1133">Transmembrane helix</keyword>
<keyword evidence="1" id="KW-0812">Transmembrane</keyword>
<proteinExistence type="predicted"/>
<feature type="transmembrane region" description="Helical" evidence="1">
    <location>
        <begin position="374"/>
        <end position="395"/>
    </location>
</feature>
<keyword evidence="1" id="KW-0472">Membrane</keyword>
<dbReference type="AlphaFoldDB" id="A0A1H4K2W9"/>
<organism evidence="2 3">
    <name type="scientific">Terriglobus roseus</name>
    <dbReference type="NCBI Taxonomy" id="392734"/>
    <lineage>
        <taxon>Bacteria</taxon>
        <taxon>Pseudomonadati</taxon>
        <taxon>Acidobacteriota</taxon>
        <taxon>Terriglobia</taxon>
        <taxon>Terriglobales</taxon>
        <taxon>Acidobacteriaceae</taxon>
        <taxon>Terriglobus</taxon>
    </lineage>
</organism>
<protein>
    <recommendedName>
        <fullName evidence="4">SMODS and SLOG-associating 2TM effector domain-containing protein</fullName>
    </recommendedName>
</protein>
<feature type="transmembrane region" description="Helical" evidence="1">
    <location>
        <begin position="561"/>
        <end position="584"/>
    </location>
</feature>
<feature type="transmembrane region" description="Helical" evidence="1">
    <location>
        <begin position="528"/>
        <end position="549"/>
    </location>
</feature>
<evidence type="ECO:0000256" key="1">
    <source>
        <dbReference type="SAM" id="Phobius"/>
    </source>
</evidence>
<dbReference type="Proteomes" id="UP000182409">
    <property type="component" value="Unassembled WGS sequence"/>
</dbReference>
<dbReference type="Gene3D" id="3.40.50.450">
    <property type="match status" value="1"/>
</dbReference>
<dbReference type="EMBL" id="FNSD01000001">
    <property type="protein sequence ID" value="SEB52455.1"/>
    <property type="molecule type" value="Genomic_DNA"/>
</dbReference>
<gene>
    <name evidence="2" type="ORF">SAMN05443244_0956</name>
</gene>
<evidence type="ECO:0000313" key="3">
    <source>
        <dbReference type="Proteomes" id="UP000182409"/>
    </source>
</evidence>
<evidence type="ECO:0000313" key="2">
    <source>
        <dbReference type="EMBL" id="SEB52455.1"/>
    </source>
</evidence>
<reference evidence="2 3" key="1">
    <citation type="submission" date="2016-10" db="EMBL/GenBank/DDBJ databases">
        <authorList>
            <person name="de Groot N.N."/>
        </authorList>
    </citation>
    <scope>NUCLEOTIDE SEQUENCE [LARGE SCALE GENOMIC DNA]</scope>
    <source>
        <strain evidence="2 3">AB35.6</strain>
    </source>
</reference>
<feature type="transmembrane region" description="Helical" evidence="1">
    <location>
        <begin position="401"/>
        <end position="418"/>
    </location>
</feature>
<sequence>MGMDTPACTYRPPRPRLVLRMGITGHRPTARRPMDVAAIEQALFRVMSVADELLPSIEGTAYDLAHPPRLTLISALAAGADQIAAHVFRSLPIRDDRARQFEVILPFPINAYAETMDDPADAETMRTLCKGADKCLQLADFLPLPGDTKDSIAQSRQNRRYETVGKLVVHQSDVLLAVWNGLPSEGVGGTGDVVLHAIRHGVPVVWIHPDGICSIIPVGTIRGDAFQWVASNAVTFADSVLEKLLRDALCPPPVDVESGAEEAETTPHYTLQEYLLEDERTLRLNWSFYNFLLAAPAGRRANLQNVRRIRGPVGWWTDARDSWRMPSDYVRRSLSADWKGFPGTKSSEEQLHFGIAWSSADAIATGLGHVYRSAYILVLALSFFAVAFGLAGIVLHEYKPWFVGTELTVLFAALYLYHHGRDKGLHERWLQTREVAELLRAAWAPMMIGGGGRRLARDGKHHWSAWLSNAYMAEAGLPSLNLTPNVLAQIAEAALHGIAEDQERYHTKNNLVLRSIHHRLESIGRGSLTLAIVNSLMLLVLLILFHLLPERLGDVECHQRLILGMAAASAALPTLGATVAALRFQGDFERFGRRSEQTSGQLRQVCEQLRAFILAIQNEETSNNAHLPRFESLLELFSLLETALVADLDDWRFVYITRTMPEPS</sequence>
<dbReference type="SUPFAM" id="SSF102405">
    <property type="entry name" value="MCP/YpsA-like"/>
    <property type="match status" value="1"/>
</dbReference>
<name>A0A1H4K2W9_9BACT</name>
<evidence type="ECO:0008006" key="4">
    <source>
        <dbReference type="Google" id="ProtNLM"/>
    </source>
</evidence>